<sequence length="32" mass="3794">MIQQTEQTEHMIQQTKVMIQQMMNALSINLCK</sequence>
<reference evidence="1 2" key="1">
    <citation type="submission" date="2023-07" db="EMBL/GenBank/DDBJ databases">
        <title>Sorghum-associated microbial communities from plants grown in Nebraska, USA.</title>
        <authorList>
            <person name="Schachtman D."/>
        </authorList>
    </citation>
    <scope>NUCLEOTIDE SEQUENCE [LARGE SCALE GENOMIC DNA]</scope>
    <source>
        <strain evidence="1 2">BE211</strain>
    </source>
</reference>
<protein>
    <submittedName>
        <fullName evidence="1">Uncharacterized protein</fullName>
    </submittedName>
</protein>
<gene>
    <name evidence="1" type="ORF">J2X07_000555</name>
</gene>
<proteinExistence type="predicted"/>
<keyword evidence="2" id="KW-1185">Reference proteome</keyword>
<comment type="caution">
    <text evidence="1">The sequence shown here is derived from an EMBL/GenBank/DDBJ whole genome shotgun (WGS) entry which is preliminary data.</text>
</comment>
<dbReference type="Proteomes" id="UP001258181">
    <property type="component" value="Unassembled WGS sequence"/>
</dbReference>
<accession>A0ABU1TWJ4</accession>
<organism evidence="1 2">
    <name type="scientific">Fictibacillus barbaricus</name>
    <dbReference type="NCBI Taxonomy" id="182136"/>
    <lineage>
        <taxon>Bacteria</taxon>
        <taxon>Bacillati</taxon>
        <taxon>Bacillota</taxon>
        <taxon>Bacilli</taxon>
        <taxon>Bacillales</taxon>
        <taxon>Fictibacillaceae</taxon>
        <taxon>Fictibacillus</taxon>
    </lineage>
</organism>
<name>A0ABU1TWJ4_9BACL</name>
<evidence type="ECO:0000313" key="2">
    <source>
        <dbReference type="Proteomes" id="UP001258181"/>
    </source>
</evidence>
<dbReference type="EMBL" id="JAVDWA010000001">
    <property type="protein sequence ID" value="MDR7071580.1"/>
    <property type="molecule type" value="Genomic_DNA"/>
</dbReference>
<evidence type="ECO:0000313" key="1">
    <source>
        <dbReference type="EMBL" id="MDR7071580.1"/>
    </source>
</evidence>